<proteinExistence type="predicted"/>
<dbReference type="OrthoDB" id="1938320at2759"/>
<organism evidence="2 3">
    <name type="scientific">Spirodela intermedia</name>
    <name type="common">Intermediate duckweed</name>
    <dbReference type="NCBI Taxonomy" id="51605"/>
    <lineage>
        <taxon>Eukaryota</taxon>
        <taxon>Viridiplantae</taxon>
        <taxon>Streptophyta</taxon>
        <taxon>Embryophyta</taxon>
        <taxon>Tracheophyta</taxon>
        <taxon>Spermatophyta</taxon>
        <taxon>Magnoliopsida</taxon>
        <taxon>Liliopsida</taxon>
        <taxon>Araceae</taxon>
        <taxon>Lemnoideae</taxon>
        <taxon>Spirodela</taxon>
    </lineage>
</organism>
<dbReference type="Proteomes" id="UP000663760">
    <property type="component" value="Chromosome 1"/>
</dbReference>
<feature type="region of interest" description="Disordered" evidence="1">
    <location>
        <begin position="1"/>
        <end position="34"/>
    </location>
</feature>
<reference evidence="2" key="1">
    <citation type="submission" date="2020-02" db="EMBL/GenBank/DDBJ databases">
        <authorList>
            <person name="Scholz U."/>
            <person name="Mascher M."/>
            <person name="Fiebig A."/>
        </authorList>
    </citation>
    <scope>NUCLEOTIDE SEQUENCE</scope>
</reference>
<keyword evidence="3" id="KW-1185">Reference proteome</keyword>
<dbReference type="GO" id="GO:0019210">
    <property type="term" value="F:kinase inhibitor activity"/>
    <property type="evidence" value="ECO:0007669"/>
    <property type="project" value="InterPro"/>
</dbReference>
<dbReference type="EMBL" id="LR746264">
    <property type="protein sequence ID" value="CAA7389556.1"/>
    <property type="molecule type" value="Genomic_DNA"/>
</dbReference>
<feature type="compositionally biased region" description="Low complexity" evidence="1">
    <location>
        <begin position="21"/>
        <end position="32"/>
    </location>
</feature>
<dbReference type="PANTHER" id="PTHR33312">
    <property type="entry name" value="MEMBRANE-ASSOCIATED KINASE REGULATOR 4-RELATED"/>
    <property type="match status" value="1"/>
</dbReference>
<accession>A0A7I8JZN8</accession>
<evidence type="ECO:0000313" key="2">
    <source>
        <dbReference type="EMBL" id="CAA7389556.1"/>
    </source>
</evidence>
<name>A0A7I8JZN8_SPIIN</name>
<sequence>MEVESEGQLPEEEEYIDMDVSSAAFSRSAAGSPPHAREFEFRMDANFVQREPVTSPADELFYKGKLLPLHLPPRLKMVQRLLQDPATAATHGEEEEEAGSAAAGVATPFESCTVSPVSSCYVSGELNPEECSQPLPKKSWSKKLKLIRQSSLGLKLKASRDYLKCLFTRPARSVEEPRGGCGGRRTSDLLPAGGNASPPGMGTPPFGLIQWETTMAHRRMSEEKTATAEECSHRRSFTGVLNHHPATVNSSSSPSSSASSSSSSSSSSSTAAGGGELQGPAALKRSSSVNSEVECSIQGAIAYCKKSSQQVAGGRKSFGDVGCCTLSHSKVAAACET</sequence>
<protein>
    <submittedName>
        <fullName evidence="2">Uncharacterized protein</fullName>
    </submittedName>
</protein>
<feature type="compositionally biased region" description="Low complexity" evidence="1">
    <location>
        <begin position="250"/>
        <end position="269"/>
    </location>
</feature>
<feature type="compositionally biased region" description="Acidic residues" evidence="1">
    <location>
        <begin position="1"/>
        <end position="17"/>
    </location>
</feature>
<gene>
    <name evidence="2" type="ORF">SI8410_01001578</name>
</gene>
<evidence type="ECO:0000313" key="3">
    <source>
        <dbReference type="Proteomes" id="UP000663760"/>
    </source>
</evidence>
<dbReference type="GO" id="GO:0005886">
    <property type="term" value="C:plasma membrane"/>
    <property type="evidence" value="ECO:0007669"/>
    <property type="project" value="InterPro"/>
</dbReference>
<feature type="region of interest" description="Disordered" evidence="1">
    <location>
        <begin position="174"/>
        <end position="207"/>
    </location>
</feature>
<feature type="region of interest" description="Disordered" evidence="1">
    <location>
        <begin position="239"/>
        <end position="285"/>
    </location>
</feature>
<dbReference type="PANTHER" id="PTHR33312:SF21">
    <property type="entry name" value="MEMBRANE-ASSOCIATED KINASE REGULATOR 3-RELATED"/>
    <property type="match status" value="1"/>
</dbReference>
<dbReference type="AlphaFoldDB" id="A0A7I8JZN8"/>
<dbReference type="InterPro" id="IPR039620">
    <property type="entry name" value="BKI1/MAKR1/3/4"/>
</dbReference>
<evidence type="ECO:0000256" key="1">
    <source>
        <dbReference type="SAM" id="MobiDB-lite"/>
    </source>
</evidence>